<gene>
    <name evidence="1" type="ORF">ACFFGY_06575</name>
</gene>
<protein>
    <submittedName>
        <fullName evidence="1">YmfQ family protein</fullName>
    </submittedName>
</protein>
<evidence type="ECO:0000313" key="2">
    <source>
        <dbReference type="Proteomes" id="UP001589865"/>
    </source>
</evidence>
<accession>A0ABV6JTJ4</accession>
<dbReference type="Pfam" id="PF10076">
    <property type="entry name" value="Phage_Mu_Gp48"/>
    <property type="match status" value="1"/>
</dbReference>
<dbReference type="Proteomes" id="UP001589865">
    <property type="component" value="Unassembled WGS sequence"/>
</dbReference>
<comment type="caution">
    <text evidence="1">The sequence shown here is derived from an EMBL/GenBank/DDBJ whole genome shotgun (WGS) entry which is preliminary data.</text>
</comment>
<dbReference type="InterPro" id="IPR018755">
    <property type="entry name" value="Phage_Mu_Gp48"/>
</dbReference>
<dbReference type="EMBL" id="JBHLUN010000005">
    <property type="protein sequence ID" value="MFC0407908.1"/>
    <property type="molecule type" value="Genomic_DNA"/>
</dbReference>
<keyword evidence="2" id="KW-1185">Reference proteome</keyword>
<reference evidence="1 2" key="1">
    <citation type="submission" date="2024-09" db="EMBL/GenBank/DDBJ databases">
        <authorList>
            <person name="Sun Q."/>
            <person name="Mori K."/>
        </authorList>
    </citation>
    <scope>NUCLEOTIDE SEQUENCE [LARGE SCALE GENOMIC DNA]</scope>
    <source>
        <strain evidence="1 2">TBRC 5777</strain>
    </source>
</reference>
<dbReference type="RefSeq" id="WP_377043639.1">
    <property type="nucleotide sequence ID" value="NZ_JBHLUN010000005.1"/>
</dbReference>
<proteinExistence type="predicted"/>
<evidence type="ECO:0000313" key="1">
    <source>
        <dbReference type="EMBL" id="MFC0407908.1"/>
    </source>
</evidence>
<organism evidence="1 2">
    <name type="scientific">Roseomonas elaeocarpi</name>
    <dbReference type="NCBI Taxonomy" id="907779"/>
    <lineage>
        <taxon>Bacteria</taxon>
        <taxon>Pseudomonadati</taxon>
        <taxon>Pseudomonadota</taxon>
        <taxon>Alphaproteobacteria</taxon>
        <taxon>Acetobacterales</taxon>
        <taxon>Roseomonadaceae</taxon>
        <taxon>Roseomonas</taxon>
    </lineage>
</organism>
<name>A0ABV6JTJ4_9PROT</name>
<sequence>MGVLRLSASHLLTIFQKLLPRGAVWPRDPTAGQTRALGTLMPTYARLLTRDNNLLVDAFPSTTYELLPEWESSLGLPDSCIGDTPSTQQRVARVVARLTATGGQSRAYFIAQAAALGYAVTITEFKVARAGLSRVGDRLNGEAWGHAWRITAPAQTVTYARAGRAAAGDALAAWGNAALVCTMSRIRPAHTVLQIAYGD</sequence>